<dbReference type="RefSeq" id="WP_208852109.1">
    <property type="nucleotide sequence ID" value="NZ_CP028271.1"/>
</dbReference>
<evidence type="ECO:0000313" key="1">
    <source>
        <dbReference type="EMBL" id="QHM73769.1"/>
    </source>
</evidence>
<dbReference type="EMBL" id="CP028271">
    <property type="protein sequence ID" value="QHM73769.1"/>
    <property type="molecule type" value="Genomic_DNA"/>
</dbReference>
<sequence>MSISFGIMITHFTNKFEKLLSIVSSNSFHLRYCSEYFGDKNGRVISNAAHPMVSFSGYDPHELPMKRITYGGYGISLNKRWALTNGITPVNYIAKNSPVALGLIALLRARQLKQLPGQLRLPVMQLKCFTKHVYGYNSYFGCDDFDFEYEKEWRYVPTSKQIKKNLISINFSAYERRKDFYNNKIKIFPLLFLYDDVKFVYVQNEYERKEIISLSGLYDEKVLISPWGV</sequence>
<organism evidence="1 2">
    <name type="scientific">Mixta intestinalis</name>
    <dbReference type="NCBI Taxonomy" id="1615494"/>
    <lineage>
        <taxon>Bacteria</taxon>
        <taxon>Pseudomonadati</taxon>
        <taxon>Pseudomonadota</taxon>
        <taxon>Gammaproteobacteria</taxon>
        <taxon>Enterobacterales</taxon>
        <taxon>Erwiniaceae</taxon>
        <taxon>Mixta</taxon>
    </lineage>
</organism>
<proteinExistence type="predicted"/>
<dbReference type="Proteomes" id="UP000464053">
    <property type="component" value="Chromosome"/>
</dbReference>
<dbReference type="AlphaFoldDB" id="A0A6P1Q6U3"/>
<evidence type="ECO:0000313" key="2">
    <source>
        <dbReference type="Proteomes" id="UP000464053"/>
    </source>
</evidence>
<gene>
    <name evidence="1" type="ORF">C7M51_04127</name>
</gene>
<protein>
    <submittedName>
        <fullName evidence="1">Uncharacterized protein</fullName>
    </submittedName>
</protein>
<dbReference type="InterPro" id="IPR021223">
    <property type="entry name" value="AbiGi"/>
</dbReference>
<dbReference type="Pfam" id="PF10899">
    <property type="entry name" value="AbiGi"/>
    <property type="match status" value="1"/>
</dbReference>
<dbReference type="KEGG" id="mint:C7M51_04127"/>
<name>A0A6P1Q6U3_9GAMM</name>
<accession>A0A6P1Q6U3</accession>
<keyword evidence="2" id="KW-1185">Reference proteome</keyword>
<reference evidence="1 2" key="1">
    <citation type="submission" date="2018-03" db="EMBL/GenBank/DDBJ databases">
        <title>Pantoea intestinalis SRCM103226 isolated form the mealworm.</title>
        <authorList>
            <person name="Jeong D.-Y."/>
            <person name="Kim J.W."/>
        </authorList>
    </citation>
    <scope>NUCLEOTIDE SEQUENCE [LARGE SCALE GENOMIC DNA]</scope>
    <source>
        <strain evidence="1 2">SRCM103226</strain>
    </source>
</reference>